<keyword evidence="2" id="KW-1185">Reference proteome</keyword>
<dbReference type="Proteomes" id="UP001055115">
    <property type="component" value="Unassembled WGS sequence"/>
</dbReference>
<dbReference type="RefSeq" id="XP_049134756.1">
    <property type="nucleotide sequence ID" value="XM_049278799.1"/>
</dbReference>
<reference evidence="1 2" key="1">
    <citation type="submission" date="2022-03" db="EMBL/GenBank/DDBJ databases">
        <title>Genome data of Colletotrichum spp.</title>
        <authorList>
            <person name="Utami Y.D."/>
            <person name="Hiruma K."/>
        </authorList>
    </citation>
    <scope>NUCLEOTIDE SEQUENCE [LARGE SCALE GENOMIC DNA]</scope>
    <source>
        <strain evidence="1 2">MAFF 239500</strain>
    </source>
</reference>
<proteinExistence type="predicted"/>
<evidence type="ECO:0000313" key="1">
    <source>
        <dbReference type="EMBL" id="GKT52406.1"/>
    </source>
</evidence>
<accession>A0AA37PHH4</accession>
<organism evidence="1 2">
    <name type="scientific">Colletotrichum spaethianum</name>
    <dbReference type="NCBI Taxonomy" id="700344"/>
    <lineage>
        <taxon>Eukaryota</taxon>
        <taxon>Fungi</taxon>
        <taxon>Dikarya</taxon>
        <taxon>Ascomycota</taxon>
        <taxon>Pezizomycotina</taxon>
        <taxon>Sordariomycetes</taxon>
        <taxon>Hypocreomycetidae</taxon>
        <taxon>Glomerellales</taxon>
        <taxon>Glomerellaceae</taxon>
        <taxon>Colletotrichum</taxon>
        <taxon>Colletotrichum spaethianum species complex</taxon>
    </lineage>
</organism>
<dbReference type="GeneID" id="73333389"/>
<sequence>MMGGRDLGDGGVWWRHVGCQSGPGALEAESGGGYIDVGMGSLKKPLCLAFSAESRGKALHRRRGLDARYSGGAYA</sequence>
<protein>
    <submittedName>
        <fullName evidence="1">Uncharacterized protein</fullName>
    </submittedName>
</protein>
<evidence type="ECO:0000313" key="2">
    <source>
        <dbReference type="Proteomes" id="UP001055115"/>
    </source>
</evidence>
<dbReference type="EMBL" id="BQXU01000066">
    <property type="protein sequence ID" value="GKT52406.1"/>
    <property type="molecule type" value="Genomic_DNA"/>
</dbReference>
<dbReference type="AlphaFoldDB" id="A0AA37PHH4"/>
<comment type="caution">
    <text evidence="1">The sequence shown here is derived from an EMBL/GenBank/DDBJ whole genome shotgun (WGS) entry which is preliminary data.</text>
</comment>
<gene>
    <name evidence="1" type="ORF">ColSpa_12587</name>
</gene>
<name>A0AA37PHH4_9PEZI</name>